<dbReference type="InterPro" id="IPR013783">
    <property type="entry name" value="Ig-like_fold"/>
</dbReference>
<organism evidence="4 5">
    <name type="scientific">Flavobacterium macacae</name>
    <dbReference type="NCBI Taxonomy" id="2488993"/>
    <lineage>
        <taxon>Bacteria</taxon>
        <taxon>Pseudomonadati</taxon>
        <taxon>Bacteroidota</taxon>
        <taxon>Flavobacteriia</taxon>
        <taxon>Flavobacteriales</taxon>
        <taxon>Flavobacteriaceae</taxon>
        <taxon>Flavobacterium</taxon>
    </lineage>
</organism>
<dbReference type="InterPro" id="IPR035986">
    <property type="entry name" value="PKD_dom_sf"/>
</dbReference>
<sequence>MKQNYIIVLLLCVFNFALGSDVSPNFAISATISGGTTVCQNSSSVVTFNGSGGTAPYTFIYKINGGTDLSVSSTGTNSAVTVPVNSSVAGVFNYTLISVSDSSEPIVTNNEVLGSVNFTILAQANANINSSAESGMFGGFQVFKICNSQPSQFEFYNASTTNSTNLNYTISWGDGSPNFTGTTWNTLSHTYQVGIWDLVYTITSQNGCNVTKTYKIFVGNNPAVGLENPGNTDICISAPLTFPITGTDNNPAGTIYIVSFNDGSPNVTFNHPPPASVTHTFLTTSCGTSSLSGATTYQNSFFASIQASNPCDQSSASVVPIRVSTPPISNFTTPPNSVCLATQVCLTSTISGGQTATSSGCSSAKMVWTISPSTGFTLATGSLGDDFGSTNFNAWTSGSETICPIFSVGGTYIITLKTKNKCGDFVDIKTKTICVQPQIAPNFTLSTVSGCSPLAVTATNTTNLENSCNTQSYNWIVTYASANCGTTSYTYTNGTSATSASPSFNFTGAGTYTISLKTTSSCGTSTSVVQTVIVKKPPTVSIATITNACGTTIITPSASVANCTPTPGLVTYAWSFPGGNPSTANTLSPGVISYANPGDYTVSLIVINECGNSNTATQTFTINPTPTITNTDLTQSICSGTATVPVTFGANLAGTTFSWTATATLGISGFTASGNTATLPAQTLSTTNANPGTVTYVVTPKNGNCIGLPVNYIVNVIPAPIISSQPSSSTVCLNGVATPLTVVVNASSGAPTFQWYSNNSNSTTGGTLIPDATSATFVPPTGVTGTVYYYCIISLSSTGCSNLTSNIASVKVVPLPSISAQPLPSQNLCAGVAIANPLTVSYSNGNGSVNYQWYSNTTNATTGGTLIAGATNQSYSPGVFSIAGNYYYYVTINFSGNNCGIVTSETAVINVFTDPTLSTQPIADQTLCQGASPEILEIVATGGIGTFTYQWYFNMANTTSGTVIAGATNATYTPPTNTVGTRYYYCIVSQNTLGCSVTSSISKVVINQSPSVGIQPVPSTVCVGGTPSVLTFNTVNGTGTPTYQWYSNTENNTT</sequence>
<dbReference type="InterPro" id="IPR045828">
    <property type="entry name" value="PKD_Bacteroidetes"/>
</dbReference>
<gene>
    <name evidence="4" type="ORF">EG849_07275</name>
</gene>
<evidence type="ECO:0000313" key="5">
    <source>
        <dbReference type="Proteomes" id="UP000271937"/>
    </source>
</evidence>
<evidence type="ECO:0000256" key="1">
    <source>
        <dbReference type="SAM" id="SignalP"/>
    </source>
</evidence>
<protein>
    <recommendedName>
        <fullName evidence="6">PKD domain-containing protein</fullName>
    </recommendedName>
</protein>
<dbReference type="CDD" id="cd00146">
    <property type="entry name" value="PKD"/>
    <property type="match status" value="1"/>
</dbReference>
<dbReference type="PROSITE" id="PS50835">
    <property type="entry name" value="IG_LIKE"/>
    <property type="match status" value="2"/>
</dbReference>
<dbReference type="InterPro" id="IPR022409">
    <property type="entry name" value="PKD/Chitinase_dom"/>
</dbReference>
<feature type="domain" description="PKD" evidence="2">
    <location>
        <begin position="564"/>
        <end position="622"/>
    </location>
</feature>
<dbReference type="RefSeq" id="WP_199732261.1">
    <property type="nucleotide sequence ID" value="NZ_RQVR01000006.1"/>
</dbReference>
<evidence type="ECO:0000313" key="4">
    <source>
        <dbReference type="EMBL" id="RRJ92209.1"/>
    </source>
</evidence>
<evidence type="ECO:0000259" key="2">
    <source>
        <dbReference type="PROSITE" id="PS50093"/>
    </source>
</evidence>
<name>A0A3P3WEX8_9FLAO</name>
<dbReference type="SMART" id="SM00089">
    <property type="entry name" value="PKD"/>
    <property type="match status" value="2"/>
</dbReference>
<accession>A0A3P3WEX8</accession>
<dbReference type="AlphaFoldDB" id="A0A3P3WEX8"/>
<evidence type="ECO:0000259" key="3">
    <source>
        <dbReference type="PROSITE" id="PS50835"/>
    </source>
</evidence>
<dbReference type="Pfam" id="PF18911">
    <property type="entry name" value="PKD_4"/>
    <property type="match status" value="1"/>
</dbReference>
<dbReference type="Gene3D" id="2.60.40.2700">
    <property type="match status" value="2"/>
</dbReference>
<dbReference type="InterPro" id="IPR000601">
    <property type="entry name" value="PKD_dom"/>
</dbReference>
<dbReference type="Proteomes" id="UP000271937">
    <property type="component" value="Unassembled WGS sequence"/>
</dbReference>
<dbReference type="Pfam" id="PF19406">
    <property type="entry name" value="PKD_5"/>
    <property type="match status" value="1"/>
</dbReference>
<keyword evidence="1" id="KW-0732">Signal</keyword>
<dbReference type="SUPFAM" id="SSF49299">
    <property type="entry name" value="PKD domain"/>
    <property type="match status" value="3"/>
</dbReference>
<feature type="non-terminal residue" evidence="4">
    <location>
        <position position="1054"/>
    </location>
</feature>
<keyword evidence="5" id="KW-1185">Reference proteome</keyword>
<dbReference type="Gene3D" id="2.60.40.10">
    <property type="entry name" value="Immunoglobulins"/>
    <property type="match status" value="2"/>
</dbReference>
<feature type="signal peptide" evidence="1">
    <location>
        <begin position="1"/>
        <end position="19"/>
    </location>
</feature>
<comment type="caution">
    <text evidence="4">The sequence shown here is derived from an EMBL/GenBank/DDBJ whole genome shotgun (WGS) entry which is preliminary data.</text>
</comment>
<feature type="domain" description="Ig-like" evidence="3">
    <location>
        <begin position="720"/>
        <end position="808"/>
    </location>
</feature>
<reference evidence="4 5" key="1">
    <citation type="submission" date="2018-11" db="EMBL/GenBank/DDBJ databases">
        <title>Flavobacterium sp. nov., YIM 102600 draft genome.</title>
        <authorList>
            <person name="Li G."/>
            <person name="Jiang Y."/>
        </authorList>
    </citation>
    <scope>NUCLEOTIDE SEQUENCE [LARGE SCALE GENOMIC DNA]</scope>
    <source>
        <strain evidence="4 5">YIM 102600</strain>
    </source>
</reference>
<proteinExistence type="predicted"/>
<dbReference type="PROSITE" id="PS50093">
    <property type="entry name" value="PKD"/>
    <property type="match status" value="2"/>
</dbReference>
<feature type="chain" id="PRO_5018234400" description="PKD domain-containing protein" evidence="1">
    <location>
        <begin position="20"/>
        <end position="1054"/>
    </location>
</feature>
<feature type="domain" description="PKD" evidence="2">
    <location>
        <begin position="489"/>
        <end position="534"/>
    </location>
</feature>
<evidence type="ECO:0008006" key="6">
    <source>
        <dbReference type="Google" id="ProtNLM"/>
    </source>
</evidence>
<dbReference type="EMBL" id="RQVR01000006">
    <property type="protein sequence ID" value="RRJ92209.1"/>
    <property type="molecule type" value="Genomic_DNA"/>
</dbReference>
<feature type="domain" description="Ig-like" evidence="3">
    <location>
        <begin position="915"/>
        <end position="1002"/>
    </location>
</feature>
<dbReference type="InterPro" id="IPR007110">
    <property type="entry name" value="Ig-like_dom"/>
</dbReference>